<sequence length="396" mass="44726">MSRFLHEMEAKVAMSNTAATPETYSEPGVSKSVDIIDREYNGDVQHAMESLLVSSTLPPSPESPIVYNYKLSNDHFQEARAYLAAHNNQHRCMTTGDLLVVKMDVWPCEKSWLWLTAQIENQRLELAEHTNDPLVTNYMNELGVDSTTQKELSQRLQMPACTPCKNPLPESAAPALSPSGKSATPSSFQEHPDTPSSGTAEESGMNKSISSDEGLNDTSCPRTVVIMLSARDNTWEDLIEKIKHMLFSPWIEQRRGDIRLALAIKGPSDEDLREGNREVRVGIWRLRSGTRGAEAMDTVFDKIIRDKHGRHRVSPSAAIVLTWRDFLRPYLGRDEEPLGLASLLENELLVIPYGVLLQEIEKDERMLALPDEEFRDIFRFERIPEPTNNTHELEMA</sequence>
<feature type="compositionally biased region" description="Low complexity" evidence="1">
    <location>
        <begin position="167"/>
        <end position="179"/>
    </location>
</feature>
<dbReference type="RefSeq" id="XP_040770972.1">
    <property type="nucleotide sequence ID" value="XM_040921007.1"/>
</dbReference>
<feature type="compositionally biased region" description="Polar residues" evidence="1">
    <location>
        <begin position="180"/>
        <end position="216"/>
    </location>
</feature>
<comment type="caution">
    <text evidence="2">The sequence shown here is derived from an EMBL/GenBank/DDBJ whole genome shotgun (WGS) entry which is preliminary data.</text>
</comment>
<dbReference type="EMBL" id="MU032354">
    <property type="protein sequence ID" value="KAF3759993.1"/>
    <property type="molecule type" value="Genomic_DNA"/>
</dbReference>
<reference evidence="2" key="1">
    <citation type="journal article" date="2020" name="Phytopathology">
        <title>Genome sequence of the chestnut blight fungus Cryphonectria parasitica EP155: A fundamental resource for an archetypical invasive plant pathogen.</title>
        <authorList>
            <person name="Crouch J.A."/>
            <person name="Dawe A."/>
            <person name="Aerts A."/>
            <person name="Barry K."/>
            <person name="Churchill A.C.L."/>
            <person name="Grimwood J."/>
            <person name="Hillman B."/>
            <person name="Milgroom M.G."/>
            <person name="Pangilinan J."/>
            <person name="Smith M."/>
            <person name="Salamov A."/>
            <person name="Schmutz J."/>
            <person name="Yadav J."/>
            <person name="Grigoriev I.V."/>
            <person name="Nuss D."/>
        </authorList>
    </citation>
    <scope>NUCLEOTIDE SEQUENCE</scope>
    <source>
        <strain evidence="2">EP155</strain>
    </source>
</reference>
<accession>A0A9P5CHJ4</accession>
<gene>
    <name evidence="2" type="ORF">M406DRAFT_335205</name>
</gene>
<feature type="region of interest" description="Disordered" evidence="1">
    <location>
        <begin position="160"/>
        <end position="216"/>
    </location>
</feature>
<protein>
    <submittedName>
        <fullName evidence="2">Uncharacterized protein</fullName>
    </submittedName>
</protein>
<dbReference type="Proteomes" id="UP000803844">
    <property type="component" value="Unassembled WGS sequence"/>
</dbReference>
<proteinExistence type="predicted"/>
<evidence type="ECO:0000256" key="1">
    <source>
        <dbReference type="SAM" id="MobiDB-lite"/>
    </source>
</evidence>
<evidence type="ECO:0000313" key="3">
    <source>
        <dbReference type="Proteomes" id="UP000803844"/>
    </source>
</evidence>
<organism evidence="2 3">
    <name type="scientific">Cryphonectria parasitica (strain ATCC 38755 / EP155)</name>
    <dbReference type="NCBI Taxonomy" id="660469"/>
    <lineage>
        <taxon>Eukaryota</taxon>
        <taxon>Fungi</taxon>
        <taxon>Dikarya</taxon>
        <taxon>Ascomycota</taxon>
        <taxon>Pezizomycotina</taxon>
        <taxon>Sordariomycetes</taxon>
        <taxon>Sordariomycetidae</taxon>
        <taxon>Diaporthales</taxon>
        <taxon>Cryphonectriaceae</taxon>
        <taxon>Cryphonectria-Endothia species complex</taxon>
        <taxon>Cryphonectria</taxon>
    </lineage>
</organism>
<dbReference type="GeneID" id="63838136"/>
<dbReference type="AlphaFoldDB" id="A0A9P5CHJ4"/>
<evidence type="ECO:0000313" key="2">
    <source>
        <dbReference type="EMBL" id="KAF3759993.1"/>
    </source>
</evidence>
<keyword evidence="3" id="KW-1185">Reference proteome</keyword>
<name>A0A9P5CHJ4_CRYP1</name>